<evidence type="ECO:0000256" key="1">
    <source>
        <dbReference type="SAM" id="Phobius"/>
    </source>
</evidence>
<sequence length="108" mass="11107">MRKGPPLRDDLPPEPSRWSQVPLATGLGWVGLFVVYLVMYLSSGGYPNARAGVGAVVPAAIYLVGAIGLTVWRPSRALGSGLLLGLGVWLLIGGGPCIADLARTPGAA</sequence>
<keyword evidence="1" id="KW-0472">Membrane</keyword>
<feature type="transmembrane region" description="Helical" evidence="1">
    <location>
        <begin position="53"/>
        <end position="72"/>
    </location>
</feature>
<keyword evidence="1" id="KW-0812">Transmembrane</keyword>
<dbReference type="KEGG" id="satk:SA2016_3470"/>
<gene>
    <name evidence="2" type="ORF">SA2016_3470</name>
</gene>
<reference evidence="2 3" key="1">
    <citation type="submission" date="2016-02" db="EMBL/GenBank/DDBJ databases">
        <title>Complete genome of Sinomonas atrocyanea KCTC 3377.</title>
        <authorList>
            <person name="Kim K.M."/>
        </authorList>
    </citation>
    <scope>NUCLEOTIDE SEQUENCE [LARGE SCALE GENOMIC DNA]</scope>
    <source>
        <strain evidence="2 3">KCTC 3377</strain>
    </source>
</reference>
<keyword evidence="1" id="KW-1133">Transmembrane helix</keyword>
<dbReference type="STRING" id="37927.SA2016_3470"/>
<proteinExistence type="predicted"/>
<accession>A0A127A3U8</accession>
<dbReference type="EMBL" id="CP014518">
    <property type="protein sequence ID" value="AMM34130.1"/>
    <property type="molecule type" value="Genomic_DNA"/>
</dbReference>
<evidence type="ECO:0000313" key="3">
    <source>
        <dbReference type="Proteomes" id="UP000070134"/>
    </source>
</evidence>
<keyword evidence="3" id="KW-1185">Reference proteome</keyword>
<organism evidence="2 3">
    <name type="scientific">Sinomonas atrocyanea</name>
    <dbReference type="NCBI Taxonomy" id="37927"/>
    <lineage>
        <taxon>Bacteria</taxon>
        <taxon>Bacillati</taxon>
        <taxon>Actinomycetota</taxon>
        <taxon>Actinomycetes</taxon>
        <taxon>Micrococcales</taxon>
        <taxon>Micrococcaceae</taxon>
        <taxon>Sinomonas</taxon>
    </lineage>
</organism>
<feature type="transmembrane region" description="Helical" evidence="1">
    <location>
        <begin position="78"/>
        <end position="102"/>
    </location>
</feature>
<feature type="transmembrane region" description="Helical" evidence="1">
    <location>
        <begin position="20"/>
        <end position="41"/>
    </location>
</feature>
<protein>
    <submittedName>
        <fullName evidence="2">Uncharacterized protein</fullName>
    </submittedName>
</protein>
<evidence type="ECO:0000313" key="2">
    <source>
        <dbReference type="EMBL" id="AMM34130.1"/>
    </source>
</evidence>
<name>A0A127A3U8_9MICC</name>
<dbReference type="RefSeq" id="WP_141305613.1">
    <property type="nucleotide sequence ID" value="NZ_BJMO01000038.1"/>
</dbReference>
<dbReference type="Proteomes" id="UP000070134">
    <property type="component" value="Chromosome"/>
</dbReference>
<dbReference type="AlphaFoldDB" id="A0A127A3U8"/>